<dbReference type="PROSITE" id="PS01271">
    <property type="entry name" value="NA_SULFATE"/>
    <property type="match status" value="1"/>
</dbReference>
<dbReference type="Proteomes" id="UP000054495">
    <property type="component" value="Unassembled WGS sequence"/>
</dbReference>
<evidence type="ECO:0000256" key="5">
    <source>
        <dbReference type="ARBA" id="ARBA00023136"/>
    </source>
</evidence>
<dbReference type="PANTHER" id="PTHR10283:SF84">
    <property type="entry name" value="SODIUM-DEPENDENT HIGH-AFFINITY DICARBOXYLATE TRANSPORTER 2"/>
    <property type="match status" value="1"/>
</dbReference>
<gene>
    <name evidence="6" type="ORF">ANCCEY_05204</name>
</gene>
<proteinExistence type="predicted"/>
<dbReference type="AlphaFoldDB" id="A0A0D6M742"/>
<evidence type="ECO:0000256" key="2">
    <source>
        <dbReference type="ARBA" id="ARBA00022448"/>
    </source>
</evidence>
<comment type="subcellular location">
    <subcellularLocation>
        <location evidence="1">Membrane</location>
        <topology evidence="1">Multi-pass membrane protein</topology>
    </subcellularLocation>
</comment>
<keyword evidence="2" id="KW-0813">Transport</keyword>
<dbReference type="EMBL" id="KE124890">
    <property type="protein sequence ID" value="EPB75712.1"/>
    <property type="molecule type" value="Genomic_DNA"/>
</dbReference>
<evidence type="ECO:0000313" key="6">
    <source>
        <dbReference type="EMBL" id="EPB75712.1"/>
    </source>
</evidence>
<organism evidence="6 7">
    <name type="scientific">Ancylostoma ceylanicum</name>
    <dbReference type="NCBI Taxonomy" id="53326"/>
    <lineage>
        <taxon>Eukaryota</taxon>
        <taxon>Metazoa</taxon>
        <taxon>Ecdysozoa</taxon>
        <taxon>Nematoda</taxon>
        <taxon>Chromadorea</taxon>
        <taxon>Rhabditida</taxon>
        <taxon>Rhabditina</taxon>
        <taxon>Rhabditomorpha</taxon>
        <taxon>Strongyloidea</taxon>
        <taxon>Ancylostomatidae</taxon>
        <taxon>Ancylostomatinae</taxon>
        <taxon>Ancylostoma</taxon>
    </lineage>
</organism>
<name>A0A0D6M742_9BILA</name>
<protein>
    <submittedName>
        <fullName evidence="6">Uncharacterized protein</fullName>
    </submittedName>
</protein>
<evidence type="ECO:0000313" key="7">
    <source>
        <dbReference type="Proteomes" id="UP000054495"/>
    </source>
</evidence>
<dbReference type="GO" id="GO:0015137">
    <property type="term" value="F:citrate transmembrane transporter activity"/>
    <property type="evidence" value="ECO:0007669"/>
    <property type="project" value="TreeGrafter"/>
</dbReference>
<keyword evidence="3" id="KW-0812">Transmembrane</keyword>
<keyword evidence="4" id="KW-1133">Transmembrane helix</keyword>
<dbReference type="GO" id="GO:0015141">
    <property type="term" value="F:succinate transmembrane transporter activity"/>
    <property type="evidence" value="ECO:0007669"/>
    <property type="project" value="TreeGrafter"/>
</dbReference>
<dbReference type="GO" id="GO:0005886">
    <property type="term" value="C:plasma membrane"/>
    <property type="evidence" value="ECO:0007669"/>
    <property type="project" value="TreeGrafter"/>
</dbReference>
<dbReference type="InterPro" id="IPR031312">
    <property type="entry name" value="Na/sul_symport_CS"/>
</dbReference>
<reference evidence="6 7" key="1">
    <citation type="submission" date="2013-05" db="EMBL/GenBank/DDBJ databases">
        <title>Draft genome of the parasitic nematode Anyclostoma ceylanicum.</title>
        <authorList>
            <person name="Mitreva M."/>
        </authorList>
    </citation>
    <scope>NUCLEOTIDE SEQUENCE [LARGE SCALE GENOMIC DNA]</scope>
</reference>
<evidence type="ECO:0000256" key="1">
    <source>
        <dbReference type="ARBA" id="ARBA00004141"/>
    </source>
</evidence>
<evidence type="ECO:0000256" key="3">
    <source>
        <dbReference type="ARBA" id="ARBA00022692"/>
    </source>
</evidence>
<accession>A0A0D6M742</accession>
<keyword evidence="5" id="KW-0472">Membrane</keyword>
<evidence type="ECO:0000256" key="4">
    <source>
        <dbReference type="ARBA" id="ARBA00022989"/>
    </source>
</evidence>
<sequence length="88" mass="9800">MMTYHSADLAPILNWSAMKRRFSWSCVLLIGAGYAISEGVNAESLHIHPLYLALPVTLACSYAFMLPMATPPNAVVYDTKFVNMIEMM</sequence>
<dbReference type="PANTHER" id="PTHR10283">
    <property type="entry name" value="SOLUTE CARRIER FAMILY 13 MEMBER"/>
    <property type="match status" value="1"/>
</dbReference>
<keyword evidence="7" id="KW-1185">Reference proteome</keyword>